<dbReference type="InterPro" id="IPR013783">
    <property type="entry name" value="Ig-like_fold"/>
</dbReference>
<protein>
    <submittedName>
        <fullName evidence="3">DgyrCDS190</fullName>
    </submittedName>
</protein>
<evidence type="ECO:0000313" key="3">
    <source>
        <dbReference type="EMBL" id="CAD5110827.1"/>
    </source>
</evidence>
<dbReference type="PANTHER" id="PTHR46348:SF1">
    <property type="entry name" value="DELETED IN LUNG AND ESOPHAGEAL CANCER PROTEIN 1"/>
    <property type="match status" value="1"/>
</dbReference>
<dbReference type="GO" id="GO:0015631">
    <property type="term" value="F:tubulin binding"/>
    <property type="evidence" value="ECO:0007669"/>
    <property type="project" value="TreeGrafter"/>
</dbReference>
<accession>A0A7I8V5K2</accession>
<dbReference type="Proteomes" id="UP000549394">
    <property type="component" value="Unassembled WGS sequence"/>
</dbReference>
<evidence type="ECO:0000256" key="1">
    <source>
        <dbReference type="SAM" id="MobiDB-lite"/>
    </source>
</evidence>
<reference evidence="3 4" key="1">
    <citation type="submission" date="2020-08" db="EMBL/GenBank/DDBJ databases">
        <authorList>
            <person name="Hejnol A."/>
        </authorList>
    </citation>
    <scope>NUCLEOTIDE SEQUENCE [LARGE SCALE GENOMIC DNA]</scope>
</reference>
<dbReference type="OrthoDB" id="2115465at2759"/>
<keyword evidence="4" id="KW-1185">Reference proteome</keyword>
<evidence type="ECO:0000259" key="2">
    <source>
        <dbReference type="Pfam" id="PF23277"/>
    </source>
</evidence>
<name>A0A7I8V5K2_9ANNE</name>
<dbReference type="InterPro" id="IPR059041">
    <property type="entry name" value="Ig_DLEC1_1"/>
</dbReference>
<dbReference type="InterPro" id="IPR033304">
    <property type="entry name" value="DLEC1"/>
</dbReference>
<sequence>MNDYNEPCMFIHRPSSARSQDTSHILSRIFRDLYQRDPVTNDTVNFLVQSKEGDDEVHTQYVAELKKVTEERDKKFSEISMLERHIQQAQAASILADERQLENRQNMPDLGLPPERSHFRRYLDSDLLRKYSLIVPEDYNPIELPIVHPPSAGEPNYTRETVNYSRRSNRHSSQISDRKILQKDDFVDDFGHLPSDDDSVPDTSAPPQSSKKKRNLNQSQEMEKLLWKKQMSADARQDARAQLANMQARVNFLRNPRYVSEVSENLLSKGNQVFLPIPEVVIISDYVPGKVYEVDLELKNITKVLRNVRVIPPRTTYFSIGLGRFPAENGLIASGMSCQFTVRFAPDSLADFEDDLVVQSNGCEFIVPLKGKRQPPILNIPEVIDLGGSLVGGTKVGQIQVQNTGGNGRFAVVPGSSWPTTQFKVKSQGGAVAVPPFEFRPSLFAVRPGQSTVLEISFSPKEVKEYETYVTIVCDNCHVKHIKLIGEGQLATVEISEVEGGEKIPAAGDLADTLCDHFIDFGILHPYTYMEKSFIVTNRTAVDLPFVWVIIKPDFREKPNEIRVRDVDTRFSITPDTGLLLANESMKFLLAFAPPTPKLYHSVLHFVLPQMPVPKTPAVDQSRPSSLTSLNRGSSVQTDLEDVAALQIDIRGTCDPFSVIFEPYALHIPGTIPVQTVVKRPIHVLNQSLSPIVFSFQRVTEPAIIHAEPAEGEIPPNSDCLVEICVSGPIPGKMEHNLMCLIQHHDEPVYLNVQAEFSGPEIVIDEASIPFGLVREGSLEERWITIRNQSRIPANWSITLEEGELGENELCIEPANGILPPLKCTMVKVELSALAVKSLNLLLSAKAEDGNTTVLRCTAEVQAPKVCLTECKIKLDDVFIESESRHAVVLYNQTVIPTFFKWGKVIGNGHSKVSVSMKPNKGKITERETLACILTIVCHSLEDVDDLRIPCAIEGQADPLWLSFSCTVKGLSVSFRDEESLYGSENVRISMDDFKIGSKVTKSLFMRNDTSIVAPFSCSLKNFGFKPPTPPHRAAMPNKGQRRALIQRSSATADQPQLTLRARTEAQRAILKNSNGLALILEPSAGVLEPYSEVEISVTACANLWGDYEDFIQCKVGDLPIQEIPVDVKVTGSPLLLQLSAMTTDGKTPVLRFGSQVAGSYVVRRQLKLLNNGPCDIRVDFQTFDRHEEDKQLVDFVVAYKPAFPVKDQKGVEVVPPNDEKEIEEITRQKTNELPPPSTDTSFVLSRATTLKVFREPRPQVLDVHVFEHDGQEPSKYFSVEPSQIIIPADGTNIAVVNYIPPPSREVKAPMDIIGHAVGWLSLPEKEKSDTAVSRKDGYHVDTLAVEMTAGVVPARLLVEFEDEDELHFRSAASDLLCKNKLLENYMHIRSVTLQNTSQTPIKLQFRTKPPFYIIGENDEAKCQTERVIVKSRQHLVVKIGFRLSTQLLDLLHSSEYDKSIPSNLETATSTSPKKTEDDDKTENEEEEFITHIDEGISFFRKGDDRRLQFSSDIILKYDNGESEILPTDAFILLPSIKASKNILEIGTCLVGEYRQRMFFLQNPSLSSSFWTISIGK</sequence>
<dbReference type="GO" id="GO:0005737">
    <property type="term" value="C:cytoplasm"/>
    <property type="evidence" value="ECO:0007669"/>
    <property type="project" value="TreeGrafter"/>
</dbReference>
<dbReference type="Pfam" id="PF23277">
    <property type="entry name" value="Ig_Dlec1_1"/>
    <property type="match status" value="1"/>
</dbReference>
<feature type="compositionally biased region" description="Polar residues" evidence="1">
    <location>
        <begin position="1462"/>
        <end position="1473"/>
    </location>
</feature>
<dbReference type="GO" id="GO:0005929">
    <property type="term" value="C:cilium"/>
    <property type="evidence" value="ECO:0007669"/>
    <property type="project" value="TreeGrafter"/>
</dbReference>
<dbReference type="PANTHER" id="PTHR46348">
    <property type="entry name" value="DELETED IN LUNG AND ESOPHAGEAL CANCER PROTEIN 1"/>
    <property type="match status" value="1"/>
</dbReference>
<feature type="domain" description="Deleted in lung and esophageal cancer protein 1 Ig-like" evidence="2">
    <location>
        <begin position="277"/>
        <end position="360"/>
    </location>
</feature>
<organism evidence="3 4">
    <name type="scientific">Dimorphilus gyrociliatus</name>
    <dbReference type="NCBI Taxonomy" id="2664684"/>
    <lineage>
        <taxon>Eukaryota</taxon>
        <taxon>Metazoa</taxon>
        <taxon>Spiralia</taxon>
        <taxon>Lophotrochozoa</taxon>
        <taxon>Annelida</taxon>
        <taxon>Polychaeta</taxon>
        <taxon>Polychaeta incertae sedis</taxon>
        <taxon>Dinophilidae</taxon>
        <taxon>Dimorphilus</taxon>
    </lineage>
</organism>
<gene>
    <name evidence="3" type="ORF">DGYR_LOCUS187</name>
</gene>
<dbReference type="EMBL" id="CAJFCJ010000001">
    <property type="protein sequence ID" value="CAD5110827.1"/>
    <property type="molecule type" value="Genomic_DNA"/>
</dbReference>
<feature type="region of interest" description="Disordered" evidence="1">
    <location>
        <begin position="187"/>
        <end position="218"/>
    </location>
</feature>
<comment type="caution">
    <text evidence="3">The sequence shown here is derived from an EMBL/GenBank/DDBJ whole genome shotgun (WGS) entry which is preliminary data.</text>
</comment>
<dbReference type="Gene3D" id="2.60.40.10">
    <property type="entry name" value="Immunoglobulins"/>
    <property type="match status" value="7"/>
</dbReference>
<proteinExistence type="predicted"/>
<dbReference type="GO" id="GO:0008285">
    <property type="term" value="P:negative regulation of cell population proliferation"/>
    <property type="evidence" value="ECO:0007669"/>
    <property type="project" value="InterPro"/>
</dbReference>
<feature type="region of interest" description="Disordered" evidence="1">
    <location>
        <begin position="1462"/>
        <end position="1486"/>
    </location>
</feature>
<evidence type="ECO:0000313" key="4">
    <source>
        <dbReference type="Proteomes" id="UP000549394"/>
    </source>
</evidence>
<dbReference type="Pfam" id="PF23316">
    <property type="entry name" value="Ig_DLEC1_6th"/>
    <property type="match status" value="1"/>
</dbReference>